<name>A0A2G9GJ72_9LAMI</name>
<dbReference type="Proteomes" id="UP000231279">
    <property type="component" value="Unassembled WGS sequence"/>
</dbReference>
<dbReference type="OrthoDB" id="1909036at2759"/>
<dbReference type="AlphaFoldDB" id="A0A2G9GJ72"/>
<proteinExistence type="predicted"/>
<keyword evidence="2" id="KW-1185">Reference proteome</keyword>
<evidence type="ECO:0000313" key="1">
    <source>
        <dbReference type="EMBL" id="PIN05242.1"/>
    </source>
</evidence>
<reference evidence="2" key="1">
    <citation type="journal article" date="2018" name="Gigascience">
        <title>Genome assembly of the Pink Ipe (Handroanthus impetiginosus, Bignoniaceae), a highly valued, ecologically keystone Neotropical timber forest tree.</title>
        <authorList>
            <person name="Silva-Junior O.B."/>
            <person name="Grattapaglia D."/>
            <person name="Novaes E."/>
            <person name="Collevatti R.G."/>
        </authorList>
    </citation>
    <scope>NUCLEOTIDE SEQUENCE [LARGE SCALE GENOMIC DNA]</scope>
    <source>
        <strain evidence="2">cv. UFG-1</strain>
    </source>
</reference>
<dbReference type="EMBL" id="NKXS01004839">
    <property type="protein sequence ID" value="PIN05242.1"/>
    <property type="molecule type" value="Genomic_DNA"/>
</dbReference>
<gene>
    <name evidence="1" type="ORF">CDL12_22218</name>
</gene>
<sequence length="89" mass="10655">MEDQIGNLLANIFKNEVGFFQTSQIIWDPLDPFFLNEFPGSVFSHRQLFVYEKILKGFSTTTIKIKKEKREEDKLLKESYFELLISRYR</sequence>
<comment type="caution">
    <text evidence="1">The sequence shown here is derived from an EMBL/GenBank/DDBJ whole genome shotgun (WGS) entry which is preliminary data.</text>
</comment>
<evidence type="ECO:0000313" key="2">
    <source>
        <dbReference type="Proteomes" id="UP000231279"/>
    </source>
</evidence>
<organism evidence="1 2">
    <name type="scientific">Handroanthus impetiginosus</name>
    <dbReference type="NCBI Taxonomy" id="429701"/>
    <lineage>
        <taxon>Eukaryota</taxon>
        <taxon>Viridiplantae</taxon>
        <taxon>Streptophyta</taxon>
        <taxon>Embryophyta</taxon>
        <taxon>Tracheophyta</taxon>
        <taxon>Spermatophyta</taxon>
        <taxon>Magnoliopsida</taxon>
        <taxon>eudicotyledons</taxon>
        <taxon>Gunneridae</taxon>
        <taxon>Pentapetalae</taxon>
        <taxon>asterids</taxon>
        <taxon>lamiids</taxon>
        <taxon>Lamiales</taxon>
        <taxon>Bignoniaceae</taxon>
        <taxon>Crescentiina</taxon>
        <taxon>Tabebuia alliance</taxon>
        <taxon>Handroanthus</taxon>
    </lineage>
</organism>
<accession>A0A2G9GJ72</accession>
<protein>
    <submittedName>
        <fullName evidence="1">Uncharacterized protein</fullName>
    </submittedName>
</protein>